<dbReference type="GO" id="GO:0006606">
    <property type="term" value="P:protein import into nucleus"/>
    <property type="evidence" value="ECO:0007669"/>
    <property type="project" value="EnsemblFungi"/>
</dbReference>
<dbReference type="PANTHER" id="PTHR12925">
    <property type="entry name" value="HIKESHI FAMILY MEMBER"/>
    <property type="match status" value="1"/>
</dbReference>
<accession>A0A137P0A0</accession>
<evidence type="ECO:0000313" key="4">
    <source>
        <dbReference type="EMBL" id="KXN68289.1"/>
    </source>
</evidence>
<dbReference type="OrthoDB" id="10248398at2759"/>
<evidence type="ECO:0000256" key="1">
    <source>
        <dbReference type="ARBA" id="ARBA00006623"/>
    </source>
</evidence>
<evidence type="ECO:0000259" key="3">
    <source>
        <dbReference type="Pfam" id="PF21057"/>
    </source>
</evidence>
<dbReference type="EMBL" id="KQ964584">
    <property type="protein sequence ID" value="KXN68289.1"/>
    <property type="molecule type" value="Genomic_DNA"/>
</dbReference>
<sequence>MFGCIVAGRLVQTNLQTLSPTEYIFEIENPETVNHVVIFMLGNVPFNPGFGATVHFQWPNRDWQQLGFLTNDKPSAIYKLSQSTQPQNINGTVVKIGISVKPLQEIGQYEYQTQAQGKTVPIAEKILNNLINFTSSFAIEPNGPGNGSYIPLQTLQNWYQKTLDKLRLDPTYLTK</sequence>
<evidence type="ECO:0000259" key="2">
    <source>
        <dbReference type="Pfam" id="PF05603"/>
    </source>
</evidence>
<dbReference type="PANTHER" id="PTHR12925:SF0">
    <property type="entry name" value="PROTEIN HIKESHI"/>
    <property type="match status" value="1"/>
</dbReference>
<dbReference type="InterPro" id="IPR048364">
    <property type="entry name" value="Hikeshi-like_C"/>
</dbReference>
<dbReference type="AlphaFoldDB" id="A0A137P0A0"/>
<dbReference type="Proteomes" id="UP000070444">
    <property type="component" value="Unassembled WGS sequence"/>
</dbReference>
<keyword evidence="5" id="KW-1185">Reference proteome</keyword>
<gene>
    <name evidence="4" type="ORF">CONCODRAFT_51668</name>
</gene>
<dbReference type="Pfam" id="PF05603">
    <property type="entry name" value="Hikeshi-like_N"/>
    <property type="match status" value="1"/>
</dbReference>
<evidence type="ECO:0000313" key="5">
    <source>
        <dbReference type="Proteomes" id="UP000070444"/>
    </source>
</evidence>
<dbReference type="InterPro" id="IPR031318">
    <property type="entry name" value="OPI10"/>
</dbReference>
<feature type="domain" description="Hikeshi-like C-terminal" evidence="3">
    <location>
        <begin position="119"/>
        <end position="174"/>
    </location>
</feature>
<dbReference type="OMA" id="WWAKFER"/>
<dbReference type="Pfam" id="PF21057">
    <property type="entry name" value="Hikeshi-like_C"/>
    <property type="match status" value="1"/>
</dbReference>
<dbReference type="GO" id="GO:0061608">
    <property type="term" value="F:nuclear import signal receptor activity"/>
    <property type="evidence" value="ECO:0007669"/>
    <property type="project" value="EnsemblFungi"/>
</dbReference>
<dbReference type="STRING" id="796925.A0A137P0A0"/>
<dbReference type="GO" id="GO:0005829">
    <property type="term" value="C:cytosol"/>
    <property type="evidence" value="ECO:0007669"/>
    <property type="project" value="TreeGrafter"/>
</dbReference>
<dbReference type="GO" id="GO:0005635">
    <property type="term" value="C:nuclear envelope"/>
    <property type="evidence" value="ECO:0007669"/>
    <property type="project" value="EnsemblFungi"/>
</dbReference>
<reference evidence="4 5" key="1">
    <citation type="journal article" date="2015" name="Genome Biol. Evol.">
        <title>Phylogenomic analyses indicate that early fungi evolved digesting cell walls of algal ancestors of land plants.</title>
        <authorList>
            <person name="Chang Y."/>
            <person name="Wang S."/>
            <person name="Sekimoto S."/>
            <person name="Aerts A.L."/>
            <person name="Choi C."/>
            <person name="Clum A."/>
            <person name="LaButti K.M."/>
            <person name="Lindquist E.A."/>
            <person name="Yee Ngan C."/>
            <person name="Ohm R.A."/>
            <person name="Salamov A.A."/>
            <person name="Grigoriev I.V."/>
            <person name="Spatafora J.W."/>
            <person name="Berbee M.L."/>
        </authorList>
    </citation>
    <scope>NUCLEOTIDE SEQUENCE [LARGE SCALE GENOMIC DNA]</scope>
    <source>
        <strain evidence="4 5">NRRL 28638</strain>
    </source>
</reference>
<name>A0A137P0A0_CONC2</name>
<proteinExistence type="inferred from homology"/>
<organism evidence="4 5">
    <name type="scientific">Conidiobolus coronatus (strain ATCC 28846 / CBS 209.66 / NRRL 28638)</name>
    <name type="common">Delacroixia coronata</name>
    <dbReference type="NCBI Taxonomy" id="796925"/>
    <lineage>
        <taxon>Eukaryota</taxon>
        <taxon>Fungi</taxon>
        <taxon>Fungi incertae sedis</taxon>
        <taxon>Zoopagomycota</taxon>
        <taxon>Entomophthoromycotina</taxon>
        <taxon>Entomophthoromycetes</taxon>
        <taxon>Entomophthorales</taxon>
        <taxon>Ancylistaceae</taxon>
        <taxon>Conidiobolus</taxon>
    </lineage>
</organism>
<dbReference type="InterPro" id="IPR008493">
    <property type="entry name" value="Hikeshi-like_N"/>
</dbReference>
<protein>
    <submittedName>
        <fullName evidence="4">DUF775-domain-containing protein</fullName>
    </submittedName>
</protein>
<feature type="domain" description="Hikeshi-like N-terminal" evidence="2">
    <location>
        <begin position="5"/>
        <end position="114"/>
    </location>
</feature>
<comment type="similarity">
    <text evidence="1">Belongs to the OPI10 family.</text>
</comment>